<dbReference type="EMBL" id="BDIP01000348">
    <property type="protein sequence ID" value="GIQ81266.1"/>
    <property type="molecule type" value="Genomic_DNA"/>
</dbReference>
<feature type="region of interest" description="Disordered" evidence="1">
    <location>
        <begin position="60"/>
        <end position="83"/>
    </location>
</feature>
<evidence type="ECO:0000313" key="3">
    <source>
        <dbReference type="Proteomes" id="UP000265618"/>
    </source>
</evidence>
<sequence>MGSLAWSLLHSGQSPCISALKDDLVSGRKDMLSTALKMRSLRDRYAEMLSKTSYAEDKEALQAETLSKAERERESRRESERDRVELEAADARLADMQEVVRAIDRLTERMRK</sequence>
<keyword evidence="3" id="KW-1185">Reference proteome</keyword>
<dbReference type="Proteomes" id="UP000265618">
    <property type="component" value="Unassembled WGS sequence"/>
</dbReference>
<reference evidence="2 3" key="1">
    <citation type="journal article" date="2018" name="PLoS ONE">
        <title>The draft genome of Kipferlia bialata reveals reductive genome evolution in fornicate parasites.</title>
        <authorList>
            <person name="Tanifuji G."/>
            <person name="Takabayashi S."/>
            <person name="Kume K."/>
            <person name="Takagi M."/>
            <person name="Nakayama T."/>
            <person name="Kamikawa R."/>
            <person name="Inagaki Y."/>
            <person name="Hashimoto T."/>
        </authorList>
    </citation>
    <scope>NUCLEOTIDE SEQUENCE [LARGE SCALE GENOMIC DNA]</scope>
    <source>
        <strain evidence="2">NY0173</strain>
    </source>
</reference>
<name>A0A9K3GGH0_9EUKA</name>
<protein>
    <submittedName>
        <fullName evidence="2">Uncharacterized protein</fullName>
    </submittedName>
</protein>
<proteinExistence type="predicted"/>
<gene>
    <name evidence="2" type="ORF">KIPB_002199</name>
</gene>
<comment type="caution">
    <text evidence="2">The sequence shown here is derived from an EMBL/GenBank/DDBJ whole genome shotgun (WGS) entry which is preliminary data.</text>
</comment>
<accession>A0A9K3GGH0</accession>
<dbReference type="AlphaFoldDB" id="A0A9K3GGH0"/>
<organism evidence="2 3">
    <name type="scientific">Kipferlia bialata</name>
    <dbReference type="NCBI Taxonomy" id="797122"/>
    <lineage>
        <taxon>Eukaryota</taxon>
        <taxon>Metamonada</taxon>
        <taxon>Carpediemonas-like organisms</taxon>
        <taxon>Kipferlia</taxon>
    </lineage>
</organism>
<evidence type="ECO:0000313" key="2">
    <source>
        <dbReference type="EMBL" id="GIQ81266.1"/>
    </source>
</evidence>
<evidence type="ECO:0000256" key="1">
    <source>
        <dbReference type="SAM" id="MobiDB-lite"/>
    </source>
</evidence>